<keyword evidence="5" id="KW-1185">Reference proteome</keyword>
<reference evidence="4 5" key="1">
    <citation type="journal article" date="2019" name="Int. J. Syst. Evol. Microbiol.">
        <title>The Global Catalogue of Microorganisms (GCM) 10K type strain sequencing project: providing services to taxonomists for standard genome sequencing and annotation.</title>
        <authorList>
            <consortium name="The Broad Institute Genomics Platform"/>
            <consortium name="The Broad Institute Genome Sequencing Center for Infectious Disease"/>
            <person name="Wu L."/>
            <person name="Ma J."/>
        </authorList>
    </citation>
    <scope>NUCLEOTIDE SEQUENCE [LARGE SCALE GENOMIC DNA]</scope>
    <source>
        <strain evidence="4 5">JCM 9383</strain>
    </source>
</reference>
<dbReference type="InterPro" id="IPR021416">
    <property type="entry name" value="DUF3048_N"/>
</dbReference>
<dbReference type="EMBL" id="BAAAUX010000014">
    <property type="protein sequence ID" value="GAA2795670.1"/>
    <property type="molecule type" value="Genomic_DNA"/>
</dbReference>
<dbReference type="InterPro" id="IPR023158">
    <property type="entry name" value="YerB-like_sf"/>
</dbReference>
<dbReference type="RefSeq" id="WP_344680651.1">
    <property type="nucleotide sequence ID" value="NZ_BAAAUX010000014.1"/>
</dbReference>
<proteinExistence type="predicted"/>
<name>A0ABN3VDX1_9PSEU</name>
<gene>
    <name evidence="4" type="ORF">GCM10010470_33400</name>
</gene>
<comment type="caution">
    <text evidence="4">The sequence shown here is derived from an EMBL/GenBank/DDBJ whole genome shotgun (WGS) entry which is preliminary data.</text>
</comment>
<dbReference type="Gene3D" id="3.50.90.10">
    <property type="entry name" value="YerB-like"/>
    <property type="match status" value="1"/>
</dbReference>
<organism evidence="4 5">
    <name type="scientific">Saccharopolyspora taberi</name>
    <dbReference type="NCBI Taxonomy" id="60895"/>
    <lineage>
        <taxon>Bacteria</taxon>
        <taxon>Bacillati</taxon>
        <taxon>Actinomycetota</taxon>
        <taxon>Actinomycetes</taxon>
        <taxon>Pseudonocardiales</taxon>
        <taxon>Pseudonocardiaceae</taxon>
        <taxon>Saccharopolyspora</taxon>
    </lineage>
</organism>
<evidence type="ECO:0000313" key="4">
    <source>
        <dbReference type="EMBL" id="GAA2795670.1"/>
    </source>
</evidence>
<evidence type="ECO:0000259" key="2">
    <source>
        <dbReference type="Pfam" id="PF11258"/>
    </source>
</evidence>
<evidence type="ECO:0000313" key="5">
    <source>
        <dbReference type="Proteomes" id="UP001500979"/>
    </source>
</evidence>
<protein>
    <submittedName>
        <fullName evidence="4">DUF3048 domain-containing protein</fullName>
    </submittedName>
</protein>
<feature type="region of interest" description="Disordered" evidence="1">
    <location>
        <begin position="35"/>
        <end position="59"/>
    </location>
</feature>
<dbReference type="Pfam" id="PF17479">
    <property type="entry name" value="DUF3048_C"/>
    <property type="match status" value="1"/>
</dbReference>
<dbReference type="InterPro" id="IPR035328">
    <property type="entry name" value="DUF3048_C"/>
</dbReference>
<evidence type="ECO:0000256" key="1">
    <source>
        <dbReference type="SAM" id="MobiDB-lite"/>
    </source>
</evidence>
<feature type="domain" description="DUF3048" evidence="2">
    <location>
        <begin position="54"/>
        <end position="177"/>
    </location>
</feature>
<dbReference type="Pfam" id="PF11258">
    <property type="entry name" value="DUF3048"/>
    <property type="match status" value="1"/>
</dbReference>
<sequence>MRRWSIPALLAAALIVLVALGVVIVLALLPPPRAGPPPPAPAPAPPAPVSEQPRPGPPVLAVKIDNVPDARPPIGLAAADVLYVEPVEGGYSRILAIFGANRPPVVGPVRSARETDLEVLPQFGAPTLAYSGAAPELVPRIDAAPIEDASDSRFPAAFFRDNSRPVPHNLFLRPEKLPPGGAWPPAAQLTYGDAPSGGRPSTHQEVQYPEAAVSFDWSAAEGRWLVSMDGDPYTAVDTGRLGPPTVVIQRVRIGQSSISDTAGNVSPFAETIGSGQAQVLRGGQVFDATWSRPSAEVGTTYRTPSGEPLAFAPGQVWVVLTS</sequence>
<accession>A0ABN3VDX1</accession>
<feature type="compositionally biased region" description="Pro residues" evidence="1">
    <location>
        <begin position="35"/>
        <end position="58"/>
    </location>
</feature>
<dbReference type="SUPFAM" id="SSF159774">
    <property type="entry name" value="YerB-like"/>
    <property type="match status" value="1"/>
</dbReference>
<feature type="domain" description="DUF3048" evidence="3">
    <location>
        <begin position="206"/>
        <end position="318"/>
    </location>
</feature>
<evidence type="ECO:0000259" key="3">
    <source>
        <dbReference type="Pfam" id="PF17479"/>
    </source>
</evidence>
<dbReference type="Proteomes" id="UP001500979">
    <property type="component" value="Unassembled WGS sequence"/>
</dbReference>